<evidence type="ECO:0000259" key="2">
    <source>
        <dbReference type="SMART" id="SM00852"/>
    </source>
</evidence>
<dbReference type="SMART" id="SM00852">
    <property type="entry name" value="MoCF_biosynth"/>
    <property type="match status" value="1"/>
</dbReference>
<feature type="region of interest" description="Disordered" evidence="1">
    <location>
        <begin position="1"/>
        <end position="35"/>
    </location>
</feature>
<sequence length="325" mass="35395">MFRREADRATRSAVRLGDEDVDEDEVNHNSGEGTLHGMLPRVLRPVLTLRGPTAAARSGPAPRRAFTAGTSGGIQEERRAGLLVIGNEILNGSISDVNLPFLARTLHNRGVDLVRCEFVRDDPDEIADRLLQIKKLVGPTGAVFTSGGIGPTHDDVTYDSIAGAYGVNCELHAPTVARMEDHYGSQGKELTPARLRMANLPLGSEVIWTQGTWVPLAVIERTYILPGIPKLFQKMVNSALEQHPETFTGPTVFSRTMFTKTGEGDLAGSLSAIAERHPKADIGSYPNTGKDPDKDYTTKLVVISRDEELVKRVQEEIVGAIDCFE</sequence>
<proteinExistence type="predicted"/>
<dbReference type="InterPro" id="IPR036425">
    <property type="entry name" value="MoaB/Mog-like_dom_sf"/>
</dbReference>
<gene>
    <name evidence="3" type="ORF">CROS1456_LOCUS6106</name>
</gene>
<organism evidence="3">
    <name type="scientific">Chloropicon roscoffensis</name>
    <dbReference type="NCBI Taxonomy" id="1461544"/>
    <lineage>
        <taxon>Eukaryota</taxon>
        <taxon>Viridiplantae</taxon>
        <taxon>Chlorophyta</taxon>
        <taxon>Chloropicophyceae</taxon>
        <taxon>Chloropicales</taxon>
        <taxon>Chloropicaceae</taxon>
        <taxon>Chloropicon</taxon>
    </lineage>
</organism>
<dbReference type="SUPFAM" id="SSF53218">
    <property type="entry name" value="Molybdenum cofactor biosynthesis proteins"/>
    <property type="match status" value="1"/>
</dbReference>
<dbReference type="Gene3D" id="3.40.980.10">
    <property type="entry name" value="MoaB/Mog-like domain"/>
    <property type="match status" value="1"/>
</dbReference>
<feature type="compositionally biased region" description="Basic and acidic residues" evidence="1">
    <location>
        <begin position="1"/>
        <end position="10"/>
    </location>
</feature>
<name>A0A7S3CDD6_9CHLO</name>
<dbReference type="InterPro" id="IPR056596">
    <property type="entry name" value="FLAD1_M"/>
</dbReference>
<dbReference type="InterPro" id="IPR050101">
    <property type="entry name" value="CinA"/>
</dbReference>
<dbReference type="PANTHER" id="PTHR13939">
    <property type="entry name" value="NICOTINAMIDE-NUCLEOTIDE AMIDOHYDROLASE PNCC"/>
    <property type="match status" value="1"/>
</dbReference>
<dbReference type="InterPro" id="IPR001453">
    <property type="entry name" value="MoaB/Mog_dom"/>
</dbReference>
<accession>A0A7S3CDD6</accession>
<dbReference type="PANTHER" id="PTHR13939:SF0">
    <property type="entry name" value="NMN AMIDOHYDROLASE-LIKE PROTEIN YFAY"/>
    <property type="match status" value="1"/>
</dbReference>
<feature type="domain" description="MoaB/Mog" evidence="2">
    <location>
        <begin position="81"/>
        <end position="246"/>
    </location>
</feature>
<protein>
    <recommendedName>
        <fullName evidence="2">MoaB/Mog domain-containing protein</fullName>
    </recommendedName>
</protein>
<evidence type="ECO:0000256" key="1">
    <source>
        <dbReference type="SAM" id="MobiDB-lite"/>
    </source>
</evidence>
<reference evidence="3" key="1">
    <citation type="submission" date="2021-01" db="EMBL/GenBank/DDBJ databases">
        <authorList>
            <person name="Corre E."/>
            <person name="Pelletier E."/>
            <person name="Niang G."/>
            <person name="Scheremetjew M."/>
            <person name="Finn R."/>
            <person name="Kale V."/>
            <person name="Holt S."/>
            <person name="Cochrane G."/>
            <person name="Meng A."/>
            <person name="Brown T."/>
            <person name="Cohen L."/>
        </authorList>
    </citation>
    <scope>NUCLEOTIDE SEQUENCE</scope>
    <source>
        <strain evidence="3">RCC1871</strain>
    </source>
</reference>
<feature type="compositionally biased region" description="Low complexity" evidence="1">
    <location>
        <begin position="52"/>
        <end position="65"/>
    </location>
</feature>
<dbReference type="EMBL" id="HBHZ01007872">
    <property type="protein sequence ID" value="CAE0193016.1"/>
    <property type="molecule type" value="Transcribed_RNA"/>
</dbReference>
<dbReference type="AlphaFoldDB" id="A0A7S3CDD6"/>
<feature type="region of interest" description="Disordered" evidence="1">
    <location>
        <begin position="52"/>
        <end position="71"/>
    </location>
</feature>
<dbReference type="Pfam" id="PF24102">
    <property type="entry name" value="FLAD1_M"/>
    <property type="match status" value="1"/>
</dbReference>
<dbReference type="Pfam" id="PF00994">
    <property type="entry name" value="MoCF_biosynth"/>
    <property type="match status" value="1"/>
</dbReference>
<evidence type="ECO:0000313" key="3">
    <source>
        <dbReference type="EMBL" id="CAE0193016.1"/>
    </source>
</evidence>
<dbReference type="CDD" id="cd00885">
    <property type="entry name" value="cinA"/>
    <property type="match status" value="1"/>
</dbReference>